<dbReference type="Pfam" id="PF03466">
    <property type="entry name" value="LysR_substrate"/>
    <property type="match status" value="1"/>
</dbReference>
<reference evidence="6 7" key="1">
    <citation type="submission" date="2017-07" db="EMBL/GenBank/DDBJ databases">
        <title>Draft Genome Sequences of Select Purple Nonsulfur Bacteria.</title>
        <authorList>
            <person name="Lasarre B."/>
            <person name="Mckinlay J.B."/>
        </authorList>
    </citation>
    <scope>NUCLEOTIDE SEQUENCE [LARGE SCALE GENOMIC DNA]</scope>
    <source>
        <strain evidence="6 7">DSM 5909</strain>
    </source>
</reference>
<keyword evidence="4" id="KW-0804">Transcription</keyword>
<dbReference type="InterPro" id="IPR050950">
    <property type="entry name" value="HTH-type_LysR_regulators"/>
</dbReference>
<dbReference type="PANTHER" id="PTHR30419">
    <property type="entry name" value="HTH-TYPE TRANSCRIPTIONAL REGULATOR YBHD"/>
    <property type="match status" value="1"/>
</dbReference>
<dbReference type="SUPFAM" id="SSF46785">
    <property type="entry name" value="Winged helix' DNA-binding domain"/>
    <property type="match status" value="1"/>
</dbReference>
<dbReference type="Proteomes" id="UP000249130">
    <property type="component" value="Unassembled WGS sequence"/>
</dbReference>
<protein>
    <submittedName>
        <fullName evidence="6">LysR family transcriptional regulator</fullName>
    </submittedName>
</protein>
<keyword evidence="3" id="KW-0238">DNA-binding</keyword>
<name>A0A327L4G9_9BRAD</name>
<dbReference type="GO" id="GO:0003700">
    <property type="term" value="F:DNA-binding transcription factor activity"/>
    <property type="evidence" value="ECO:0007669"/>
    <property type="project" value="InterPro"/>
</dbReference>
<dbReference type="FunFam" id="1.10.10.10:FF:000001">
    <property type="entry name" value="LysR family transcriptional regulator"/>
    <property type="match status" value="1"/>
</dbReference>
<evidence type="ECO:0000313" key="6">
    <source>
        <dbReference type="EMBL" id="RAI45950.1"/>
    </source>
</evidence>
<comment type="caution">
    <text evidence="6">The sequence shown here is derived from an EMBL/GenBank/DDBJ whole genome shotgun (WGS) entry which is preliminary data.</text>
</comment>
<evidence type="ECO:0000259" key="5">
    <source>
        <dbReference type="PROSITE" id="PS50931"/>
    </source>
</evidence>
<evidence type="ECO:0000313" key="7">
    <source>
        <dbReference type="Proteomes" id="UP000249130"/>
    </source>
</evidence>
<dbReference type="PROSITE" id="PS50931">
    <property type="entry name" value="HTH_LYSR"/>
    <property type="match status" value="1"/>
</dbReference>
<comment type="similarity">
    <text evidence="1">Belongs to the LysR transcriptional regulatory family.</text>
</comment>
<dbReference type="PANTHER" id="PTHR30419:SF8">
    <property type="entry name" value="NITROGEN ASSIMILATION TRANSCRIPTIONAL ACTIVATOR-RELATED"/>
    <property type="match status" value="1"/>
</dbReference>
<feature type="domain" description="HTH lysR-type" evidence="5">
    <location>
        <begin position="1"/>
        <end position="58"/>
    </location>
</feature>
<dbReference type="SUPFAM" id="SSF53850">
    <property type="entry name" value="Periplasmic binding protein-like II"/>
    <property type="match status" value="1"/>
</dbReference>
<dbReference type="OrthoDB" id="8679465at2"/>
<evidence type="ECO:0000256" key="1">
    <source>
        <dbReference type="ARBA" id="ARBA00009437"/>
    </source>
</evidence>
<dbReference type="InterPro" id="IPR036388">
    <property type="entry name" value="WH-like_DNA-bd_sf"/>
</dbReference>
<evidence type="ECO:0000256" key="2">
    <source>
        <dbReference type="ARBA" id="ARBA00023015"/>
    </source>
</evidence>
<evidence type="ECO:0000256" key="4">
    <source>
        <dbReference type="ARBA" id="ARBA00023163"/>
    </source>
</evidence>
<dbReference type="InterPro" id="IPR000847">
    <property type="entry name" value="LysR_HTH_N"/>
</dbReference>
<dbReference type="Gene3D" id="3.40.190.290">
    <property type="match status" value="1"/>
</dbReference>
<proteinExistence type="inferred from homology"/>
<accession>A0A327L4G9</accession>
<organism evidence="6 7">
    <name type="scientific">Rhodoplanes roseus</name>
    <dbReference type="NCBI Taxonomy" id="29409"/>
    <lineage>
        <taxon>Bacteria</taxon>
        <taxon>Pseudomonadati</taxon>
        <taxon>Pseudomonadota</taxon>
        <taxon>Alphaproteobacteria</taxon>
        <taxon>Hyphomicrobiales</taxon>
        <taxon>Nitrobacteraceae</taxon>
        <taxon>Rhodoplanes</taxon>
    </lineage>
</organism>
<evidence type="ECO:0000256" key="3">
    <source>
        <dbReference type="ARBA" id="ARBA00023125"/>
    </source>
</evidence>
<dbReference type="GO" id="GO:0005829">
    <property type="term" value="C:cytosol"/>
    <property type="evidence" value="ECO:0007669"/>
    <property type="project" value="TreeGrafter"/>
</dbReference>
<dbReference type="InterPro" id="IPR005119">
    <property type="entry name" value="LysR_subst-bd"/>
</dbReference>
<dbReference type="RefSeq" id="WP_111417201.1">
    <property type="nucleotide sequence ID" value="NZ_NPEX01000004.1"/>
</dbReference>
<dbReference type="EMBL" id="NPEX01000004">
    <property type="protein sequence ID" value="RAI45950.1"/>
    <property type="molecule type" value="Genomic_DNA"/>
</dbReference>
<gene>
    <name evidence="6" type="ORF">CH341_01155</name>
</gene>
<dbReference type="AlphaFoldDB" id="A0A327L4G9"/>
<dbReference type="GO" id="GO:0003677">
    <property type="term" value="F:DNA binding"/>
    <property type="evidence" value="ECO:0007669"/>
    <property type="project" value="UniProtKB-KW"/>
</dbReference>
<sequence length="315" mass="34797">MDIRDLFYFETIARLGHLGQAAAELGRTKPALSKCIRRLEDQVRTPLFERTGRRLRLTEAGRTLLDHALRMRVSMADALRHVSEQATGRGGHVRLGLGTSIGETLLPPMARWFRGEAAGLSLGLQVGMNDALRRDLADDRLDGIITTAMPDDDARFMREDWAEDDVVVVARAGHPLDRKGRVDIGAMARFDWVLTGRTVASRQWLDGAFVAQGYAPPRVRVEVGAAQLLPTFLTETDMLSFAPRRSLRAGRLGNGLVELHNPQTTMHRTLSFLYRNGGYVSPALRRLTSVLRAAIDADAVGMAPPRSRSRPASPD</sequence>
<dbReference type="InterPro" id="IPR036390">
    <property type="entry name" value="WH_DNA-bd_sf"/>
</dbReference>
<keyword evidence="2" id="KW-0805">Transcription regulation</keyword>
<keyword evidence="7" id="KW-1185">Reference proteome</keyword>
<dbReference type="Gene3D" id="1.10.10.10">
    <property type="entry name" value="Winged helix-like DNA-binding domain superfamily/Winged helix DNA-binding domain"/>
    <property type="match status" value="1"/>
</dbReference>
<dbReference type="Pfam" id="PF00126">
    <property type="entry name" value="HTH_1"/>
    <property type="match status" value="1"/>
</dbReference>